<accession>A0A8J4Q457</accession>
<evidence type="ECO:0000313" key="2">
    <source>
        <dbReference type="EMBL" id="KAF3942887.1"/>
    </source>
</evidence>
<feature type="transmembrane region" description="Helical" evidence="1">
    <location>
        <begin position="96"/>
        <end position="117"/>
    </location>
</feature>
<name>A0A8J4Q457_9ROSI</name>
<protein>
    <submittedName>
        <fullName evidence="2">Uncharacterized protein</fullName>
    </submittedName>
</protein>
<gene>
    <name evidence="2" type="ORF">CMV_030501</name>
</gene>
<dbReference type="Proteomes" id="UP000737018">
    <property type="component" value="Unassembled WGS sequence"/>
</dbReference>
<dbReference type="EMBL" id="JRKL02013275">
    <property type="protein sequence ID" value="KAF3942887.1"/>
    <property type="molecule type" value="Genomic_DNA"/>
</dbReference>
<organism evidence="2 3">
    <name type="scientific">Castanea mollissima</name>
    <name type="common">Chinese chestnut</name>
    <dbReference type="NCBI Taxonomy" id="60419"/>
    <lineage>
        <taxon>Eukaryota</taxon>
        <taxon>Viridiplantae</taxon>
        <taxon>Streptophyta</taxon>
        <taxon>Embryophyta</taxon>
        <taxon>Tracheophyta</taxon>
        <taxon>Spermatophyta</taxon>
        <taxon>Magnoliopsida</taxon>
        <taxon>eudicotyledons</taxon>
        <taxon>Gunneridae</taxon>
        <taxon>Pentapetalae</taxon>
        <taxon>rosids</taxon>
        <taxon>fabids</taxon>
        <taxon>Fagales</taxon>
        <taxon>Fagaceae</taxon>
        <taxon>Castanea</taxon>
    </lineage>
</organism>
<evidence type="ECO:0000313" key="3">
    <source>
        <dbReference type="Proteomes" id="UP000737018"/>
    </source>
</evidence>
<comment type="caution">
    <text evidence="2">The sequence shown here is derived from an EMBL/GenBank/DDBJ whole genome shotgun (WGS) entry which is preliminary data.</text>
</comment>
<keyword evidence="1" id="KW-1133">Transmembrane helix</keyword>
<keyword evidence="1" id="KW-0472">Membrane</keyword>
<evidence type="ECO:0000256" key="1">
    <source>
        <dbReference type="SAM" id="Phobius"/>
    </source>
</evidence>
<dbReference type="OrthoDB" id="10470041at2759"/>
<dbReference type="AlphaFoldDB" id="A0A8J4Q457"/>
<reference evidence="2" key="1">
    <citation type="submission" date="2020-03" db="EMBL/GenBank/DDBJ databases">
        <title>Castanea mollissima Vanexum genome sequencing.</title>
        <authorList>
            <person name="Staton M."/>
        </authorList>
    </citation>
    <scope>NUCLEOTIDE SEQUENCE</scope>
    <source>
        <tissue evidence="2">Leaf</tissue>
    </source>
</reference>
<keyword evidence="3" id="KW-1185">Reference proteome</keyword>
<proteinExistence type="predicted"/>
<keyword evidence="1" id="KW-0812">Transmembrane</keyword>
<sequence length="120" mass="13989">MLCAQGLIDGRREKWWNIPGSHDKVMIVLEYNVDIRNATCVYYSQRGKFYRSTKQTFASIIEKIKTMFLSTCDFNLKEKSLQCFLFLPNIFWGTAYNFQGALCILSHLSGCVIIMVIRWT</sequence>